<reference evidence="1 2" key="1">
    <citation type="submission" date="2017-06" db="EMBL/GenBank/DDBJ databases">
        <title>Comparative genomic analysis of Ambrosia Fusariam Clade fungi.</title>
        <authorList>
            <person name="Stajich J.E."/>
            <person name="Carrillo J."/>
            <person name="Kijimoto T."/>
            <person name="Eskalen A."/>
            <person name="O'Donnell K."/>
            <person name="Kasson M."/>
        </authorList>
    </citation>
    <scope>NUCLEOTIDE SEQUENCE [LARGE SCALE GENOMIC DNA]</scope>
    <source>
        <strain evidence="1 2">NRRL62584</strain>
    </source>
</reference>
<dbReference type="AlphaFoldDB" id="A0A428Q043"/>
<evidence type="ECO:0000313" key="1">
    <source>
        <dbReference type="EMBL" id="RSL58589.1"/>
    </source>
</evidence>
<comment type="caution">
    <text evidence="1">The sequence shown here is derived from an EMBL/GenBank/DDBJ whole genome shotgun (WGS) entry which is preliminary data.</text>
</comment>
<evidence type="ECO:0000313" key="2">
    <source>
        <dbReference type="Proteomes" id="UP000288168"/>
    </source>
</evidence>
<name>A0A428Q043_9HYPO</name>
<gene>
    <name evidence="1" type="ORF">CEP54_007702</name>
</gene>
<organism evidence="1 2">
    <name type="scientific">Fusarium duplospermum</name>
    <dbReference type="NCBI Taxonomy" id="1325734"/>
    <lineage>
        <taxon>Eukaryota</taxon>
        <taxon>Fungi</taxon>
        <taxon>Dikarya</taxon>
        <taxon>Ascomycota</taxon>
        <taxon>Pezizomycotina</taxon>
        <taxon>Sordariomycetes</taxon>
        <taxon>Hypocreomycetidae</taxon>
        <taxon>Hypocreales</taxon>
        <taxon>Nectriaceae</taxon>
        <taxon>Fusarium</taxon>
        <taxon>Fusarium solani species complex</taxon>
    </lineage>
</organism>
<accession>A0A428Q043</accession>
<protein>
    <submittedName>
        <fullName evidence="1">Uncharacterized protein</fullName>
    </submittedName>
</protein>
<proteinExistence type="predicted"/>
<keyword evidence="2" id="KW-1185">Reference proteome</keyword>
<dbReference type="EMBL" id="NKCI01000072">
    <property type="protein sequence ID" value="RSL58589.1"/>
    <property type="molecule type" value="Genomic_DNA"/>
</dbReference>
<sequence length="67" mass="7395">MGRPKVGLASQRIGCSALGVKRLQMHRLLCRSALPKEGDEGCLHVSSHPRSRIIDIISDRVWGSCRV</sequence>
<dbReference type="Proteomes" id="UP000288168">
    <property type="component" value="Unassembled WGS sequence"/>
</dbReference>